<name>A0A0W0YZ88_LEGSP</name>
<organism evidence="1 2">
    <name type="scientific">Legionella spiritensis</name>
    <dbReference type="NCBI Taxonomy" id="452"/>
    <lineage>
        <taxon>Bacteria</taxon>
        <taxon>Pseudomonadati</taxon>
        <taxon>Pseudomonadota</taxon>
        <taxon>Gammaproteobacteria</taxon>
        <taxon>Legionellales</taxon>
        <taxon>Legionellaceae</taxon>
        <taxon>Legionella</taxon>
    </lineage>
</organism>
<keyword evidence="1" id="KW-0378">Hydrolase</keyword>
<dbReference type="SUPFAM" id="SSF102198">
    <property type="entry name" value="Putative cyclase"/>
    <property type="match status" value="1"/>
</dbReference>
<dbReference type="RefSeq" id="WP_058484349.1">
    <property type="nucleotide sequence ID" value="NZ_CAAAII010000011.1"/>
</dbReference>
<dbReference type="InterPro" id="IPR037175">
    <property type="entry name" value="KFase_sf"/>
</dbReference>
<dbReference type="OrthoDB" id="7067800at2"/>
<comment type="caution">
    <text evidence="1">The sequence shown here is derived from an EMBL/GenBank/DDBJ whole genome shotgun (WGS) entry which is preliminary data.</text>
</comment>
<evidence type="ECO:0000313" key="2">
    <source>
        <dbReference type="Proteomes" id="UP000054877"/>
    </source>
</evidence>
<dbReference type="AlphaFoldDB" id="A0A0W0YZ88"/>
<dbReference type="Gene3D" id="3.50.30.50">
    <property type="entry name" value="Putative cyclase"/>
    <property type="match status" value="1"/>
</dbReference>
<dbReference type="Proteomes" id="UP000054877">
    <property type="component" value="Unassembled WGS sequence"/>
</dbReference>
<reference evidence="1 2" key="1">
    <citation type="submission" date="2015-11" db="EMBL/GenBank/DDBJ databases">
        <title>Genomic analysis of 38 Legionella species identifies large and diverse effector repertoires.</title>
        <authorList>
            <person name="Burstein D."/>
            <person name="Amaro F."/>
            <person name="Zusman T."/>
            <person name="Lifshitz Z."/>
            <person name="Cohen O."/>
            <person name="Gilbert J.A."/>
            <person name="Pupko T."/>
            <person name="Shuman H.A."/>
            <person name="Segal G."/>
        </authorList>
    </citation>
    <scope>NUCLEOTIDE SEQUENCE [LARGE SCALE GENOMIC DNA]</scope>
    <source>
        <strain evidence="1 2">Mt.St.Helens-9</strain>
    </source>
</reference>
<gene>
    <name evidence="1" type="ORF">Lspi_2460</name>
</gene>
<dbReference type="GO" id="GO:0004061">
    <property type="term" value="F:arylformamidase activity"/>
    <property type="evidence" value="ECO:0007669"/>
    <property type="project" value="InterPro"/>
</dbReference>
<protein>
    <submittedName>
        <fullName evidence="1">Metal-dependent hydrolase</fullName>
    </submittedName>
</protein>
<proteinExistence type="predicted"/>
<keyword evidence="2" id="KW-1185">Reference proteome</keyword>
<dbReference type="STRING" id="452.Lspi_2460"/>
<sequence length="232" mass="25865">MTFPFNIIDLTHTLAVDSPCWDLDCGFAIQNTLDYQDCDSEVKFRVQHLSLPAGTGTHIDSPAHCNANKDITIEKLGIRSHHLLAQAFVIDVSAKAHEHYLATAEDISAFEKQHGKIAQDSVVIFHTGWEKYWQNPERYRNNLQFPSVHSDAAQLLLERNIAALGIDTLSPDVPLSGFPVHHLFLSRGKYLIENVTNARKLPVTGSWILTLPMKIQDATEAPARVIGLVPII</sequence>
<dbReference type="Pfam" id="PF04199">
    <property type="entry name" value="Cyclase"/>
    <property type="match status" value="1"/>
</dbReference>
<dbReference type="PATRIC" id="fig|452.5.peg.2712"/>
<dbReference type="EMBL" id="LNYX01000031">
    <property type="protein sequence ID" value="KTD61830.1"/>
    <property type="molecule type" value="Genomic_DNA"/>
</dbReference>
<dbReference type="InterPro" id="IPR007325">
    <property type="entry name" value="KFase/CYL"/>
</dbReference>
<dbReference type="GO" id="GO:0019441">
    <property type="term" value="P:L-tryptophan catabolic process to kynurenine"/>
    <property type="evidence" value="ECO:0007669"/>
    <property type="project" value="InterPro"/>
</dbReference>
<dbReference type="PANTHER" id="PTHR31118:SF12">
    <property type="entry name" value="CYCLASE-LIKE PROTEIN 2"/>
    <property type="match status" value="1"/>
</dbReference>
<evidence type="ECO:0000313" key="1">
    <source>
        <dbReference type="EMBL" id="KTD61830.1"/>
    </source>
</evidence>
<dbReference type="PANTHER" id="PTHR31118">
    <property type="entry name" value="CYCLASE-LIKE PROTEIN 2"/>
    <property type="match status" value="1"/>
</dbReference>
<accession>A0A0W0YZ88</accession>